<dbReference type="Pfam" id="PF01026">
    <property type="entry name" value="TatD_DNase"/>
    <property type="match status" value="1"/>
</dbReference>
<dbReference type="FunFam" id="3.20.20.140:FF:000005">
    <property type="entry name" value="TatD family hydrolase"/>
    <property type="match status" value="1"/>
</dbReference>
<proteinExistence type="inferred from homology"/>
<feature type="binding site" evidence="5">
    <location>
        <position position="63"/>
    </location>
    <ligand>
        <name>a divalent metal cation</name>
        <dbReference type="ChEBI" id="CHEBI:60240"/>
        <label>1</label>
    </ligand>
</feature>
<protein>
    <submittedName>
        <fullName evidence="6">Putative deoxyribonuclease tatdn3-A</fullName>
    </submittedName>
</protein>
<name>A0A8T1SIX5_CHESE</name>
<feature type="binding site" evidence="5">
    <location>
        <position position="268"/>
    </location>
    <ligand>
        <name>a divalent metal cation</name>
        <dbReference type="ChEBI" id="CHEBI:60240"/>
        <label>1</label>
    </ligand>
</feature>
<feature type="binding site" evidence="5">
    <location>
        <position position="65"/>
    </location>
    <ligand>
        <name>a divalent metal cation</name>
        <dbReference type="ChEBI" id="CHEBI:60240"/>
        <label>1</label>
    </ligand>
</feature>
<dbReference type="PANTHER" id="PTHR46317">
    <property type="entry name" value="HYDROLASE OF PHP SUPERFAMILY-RELATED PROTEIN"/>
    <property type="match status" value="1"/>
</dbReference>
<dbReference type="InterPro" id="IPR001130">
    <property type="entry name" value="TatD-like"/>
</dbReference>
<dbReference type="EMBL" id="JAHGAV010000200">
    <property type="protein sequence ID" value="KAG6928818.1"/>
    <property type="molecule type" value="Genomic_DNA"/>
</dbReference>
<dbReference type="InterPro" id="IPR032466">
    <property type="entry name" value="Metal_Hydrolase"/>
</dbReference>
<feature type="non-terminal residue" evidence="6">
    <location>
        <position position="324"/>
    </location>
</feature>
<evidence type="ECO:0000313" key="7">
    <source>
        <dbReference type="Proteomes" id="UP000765507"/>
    </source>
</evidence>
<comment type="function">
    <text evidence="4">Exhibits 3'-exonuclease activities and apurinic/apyrimidinic (AP) endonuclease (in vitro). Show preferential AP endonuclease activity on double-stranded DNA substrates and 3'- exonuclease activity on single-stranded DNA.</text>
</comment>
<gene>
    <name evidence="6" type="ORF">G0U57_007442</name>
</gene>
<feature type="binding site" evidence="5">
    <location>
        <position position="157"/>
    </location>
    <ligand>
        <name>a divalent metal cation</name>
        <dbReference type="ChEBI" id="CHEBI:60240"/>
        <label>1</label>
    </ligand>
</feature>
<comment type="caution">
    <text evidence="6">The sequence shown here is derived from an EMBL/GenBank/DDBJ whole genome shotgun (WGS) entry which is preliminary data.</text>
</comment>
<evidence type="ECO:0000313" key="6">
    <source>
        <dbReference type="EMBL" id="KAG6928818.1"/>
    </source>
</evidence>
<evidence type="ECO:0000256" key="1">
    <source>
        <dbReference type="ARBA" id="ARBA00009275"/>
    </source>
</evidence>
<dbReference type="GO" id="GO:0046872">
    <property type="term" value="F:metal ion binding"/>
    <property type="evidence" value="ECO:0007669"/>
    <property type="project" value="UniProtKB-KW"/>
</dbReference>
<reference evidence="6 7" key="1">
    <citation type="journal article" date="2020" name="G3 (Bethesda)">
        <title>Draft Genome of the Common Snapping Turtle, Chelydra serpentina, a Model for Phenotypic Plasticity in Reptiles.</title>
        <authorList>
            <person name="Das D."/>
            <person name="Singh S.K."/>
            <person name="Bierstedt J."/>
            <person name="Erickson A."/>
            <person name="Galli G.L.J."/>
            <person name="Crossley D.A. 2nd"/>
            <person name="Rhen T."/>
        </authorList>
    </citation>
    <scope>NUCLEOTIDE SEQUENCE [LARGE SCALE GENOMIC DNA]</scope>
    <source>
        <strain evidence="6">KW</strain>
    </source>
</reference>
<feature type="binding site" evidence="5">
    <location>
        <position position="220"/>
    </location>
    <ligand>
        <name>a divalent metal cation</name>
        <dbReference type="ChEBI" id="CHEBI:60240"/>
        <label>2</label>
    </ligand>
</feature>
<feature type="binding site" evidence="5">
    <location>
        <position position="197"/>
    </location>
    <ligand>
        <name>a divalent metal cation</name>
        <dbReference type="ChEBI" id="CHEBI:60240"/>
        <label>2</label>
    </ligand>
</feature>
<sequence>RVPELGWAARHSASGRGCIRCPGKNHIVSAACQSRKRRSPGLACSGGLQQPLHMERGWFVDCHCHLTAEEFRQDINDVIEKSRKAGVRAFVSVTEQQSEFEEVIDLAERYPESVMACFGIHPIQGSADGHRSVTVQDLEPALPFFEKHKDKLVAIGEIGLDFTPWFVSTSQQREEQQKVFALQLDIAKQLDLPVNVHSRSAGRQTIAFLKEQGIRNALLHNFAGRPSVALEGVQAGFCFSFPPAVTRNDQRAKLIRQIPLKNICLETDSPSLGPKKEERNEPEQIRISCQYIAAVKGVSVETVCEVTTCNALKLFPKVHQRLKE</sequence>
<dbReference type="SUPFAM" id="SSF51556">
    <property type="entry name" value="Metallo-dependent hydrolases"/>
    <property type="match status" value="1"/>
</dbReference>
<comment type="similarity">
    <text evidence="1">Belongs to the metallo-dependent hydrolases superfamily. TatD-type hydrolase family.</text>
</comment>
<dbReference type="PANTHER" id="PTHR46317:SF3">
    <property type="entry name" value="DEOXYRIBONUCLEASE TATDN3-RELATED"/>
    <property type="match status" value="1"/>
</dbReference>
<keyword evidence="3" id="KW-0378">Hydrolase</keyword>
<keyword evidence="2 5" id="KW-0479">Metal-binding</keyword>
<keyword evidence="7" id="KW-1185">Reference proteome</keyword>
<dbReference type="PIRSF" id="PIRSF005902">
    <property type="entry name" value="DNase_TatD"/>
    <property type="match status" value="1"/>
</dbReference>
<dbReference type="CDD" id="cd01310">
    <property type="entry name" value="TatD_DNAse"/>
    <property type="match status" value="1"/>
</dbReference>
<dbReference type="Gene3D" id="3.20.20.140">
    <property type="entry name" value="Metal-dependent hydrolases"/>
    <property type="match status" value="1"/>
</dbReference>
<evidence type="ECO:0000256" key="4">
    <source>
        <dbReference type="ARBA" id="ARBA00093287"/>
    </source>
</evidence>
<evidence type="ECO:0000256" key="5">
    <source>
        <dbReference type="PIRSR" id="PIRSR005902-1"/>
    </source>
</evidence>
<evidence type="ECO:0000256" key="3">
    <source>
        <dbReference type="ARBA" id="ARBA00022801"/>
    </source>
</evidence>
<evidence type="ECO:0000256" key="2">
    <source>
        <dbReference type="ARBA" id="ARBA00022723"/>
    </source>
</evidence>
<dbReference type="AlphaFoldDB" id="A0A8T1SIX5"/>
<dbReference type="OrthoDB" id="413993at2759"/>
<organism evidence="6 7">
    <name type="scientific">Chelydra serpentina</name>
    <name type="common">Snapping turtle</name>
    <name type="synonym">Testudo serpentina</name>
    <dbReference type="NCBI Taxonomy" id="8475"/>
    <lineage>
        <taxon>Eukaryota</taxon>
        <taxon>Metazoa</taxon>
        <taxon>Chordata</taxon>
        <taxon>Craniata</taxon>
        <taxon>Vertebrata</taxon>
        <taxon>Euteleostomi</taxon>
        <taxon>Archelosauria</taxon>
        <taxon>Testudinata</taxon>
        <taxon>Testudines</taxon>
        <taxon>Cryptodira</taxon>
        <taxon>Durocryptodira</taxon>
        <taxon>Americhelydia</taxon>
        <taxon>Chelydroidea</taxon>
        <taxon>Chelydridae</taxon>
        <taxon>Chelydra</taxon>
    </lineage>
</organism>
<dbReference type="Proteomes" id="UP000765507">
    <property type="component" value="Unassembled WGS sequence"/>
</dbReference>
<accession>A0A8T1SIX5</accession>
<dbReference type="GO" id="GO:0016788">
    <property type="term" value="F:hydrolase activity, acting on ester bonds"/>
    <property type="evidence" value="ECO:0007669"/>
    <property type="project" value="InterPro"/>
</dbReference>